<dbReference type="SMART" id="SM00387">
    <property type="entry name" value="HATPase_c"/>
    <property type="match status" value="1"/>
</dbReference>
<dbReference type="PRINTS" id="PR00344">
    <property type="entry name" value="BCTRLSENSOR"/>
</dbReference>
<dbReference type="RefSeq" id="WP_163495696.1">
    <property type="nucleotide sequence ID" value="NZ_CP048711.1"/>
</dbReference>
<evidence type="ECO:0000256" key="4">
    <source>
        <dbReference type="ARBA" id="ARBA00022679"/>
    </source>
</evidence>
<feature type="domain" description="Histidine kinase" evidence="8">
    <location>
        <begin position="418"/>
        <end position="626"/>
    </location>
</feature>
<dbReference type="AlphaFoldDB" id="A0A6C0U2F2"/>
<dbReference type="Proteomes" id="UP000477680">
    <property type="component" value="Chromosome"/>
</dbReference>
<evidence type="ECO:0000256" key="6">
    <source>
        <dbReference type="SAM" id="Phobius"/>
    </source>
</evidence>
<dbReference type="Gene3D" id="1.25.40.10">
    <property type="entry name" value="Tetratricopeptide repeat domain"/>
    <property type="match status" value="2"/>
</dbReference>
<gene>
    <name evidence="9" type="ORF">G3T16_13445</name>
</gene>
<keyword evidence="7" id="KW-0732">Signal</keyword>
<evidence type="ECO:0000256" key="5">
    <source>
        <dbReference type="ARBA" id="ARBA00022777"/>
    </source>
</evidence>
<dbReference type="CDD" id="cd00082">
    <property type="entry name" value="HisKA"/>
    <property type="match status" value="1"/>
</dbReference>
<evidence type="ECO:0000256" key="1">
    <source>
        <dbReference type="ARBA" id="ARBA00000085"/>
    </source>
</evidence>
<dbReference type="GO" id="GO:0005886">
    <property type="term" value="C:plasma membrane"/>
    <property type="evidence" value="ECO:0007669"/>
    <property type="project" value="TreeGrafter"/>
</dbReference>
<proteinExistence type="predicted"/>
<dbReference type="PANTHER" id="PTHR43047:SF72">
    <property type="entry name" value="OSMOSENSING HISTIDINE PROTEIN KINASE SLN1"/>
    <property type="match status" value="1"/>
</dbReference>
<feature type="chain" id="PRO_5025330015" description="histidine kinase" evidence="7">
    <location>
        <begin position="25"/>
        <end position="626"/>
    </location>
</feature>
<organism evidence="9 10">
    <name type="scientific">Kineobactrum salinum</name>
    <dbReference type="NCBI Taxonomy" id="2708301"/>
    <lineage>
        <taxon>Bacteria</taxon>
        <taxon>Pseudomonadati</taxon>
        <taxon>Pseudomonadota</taxon>
        <taxon>Gammaproteobacteria</taxon>
        <taxon>Cellvibrionales</taxon>
        <taxon>Halieaceae</taxon>
        <taxon>Kineobactrum</taxon>
    </lineage>
</organism>
<dbReference type="Gene3D" id="3.30.565.10">
    <property type="entry name" value="Histidine kinase-like ATPase, C-terminal domain"/>
    <property type="match status" value="1"/>
</dbReference>
<dbReference type="PANTHER" id="PTHR43047">
    <property type="entry name" value="TWO-COMPONENT HISTIDINE PROTEIN KINASE"/>
    <property type="match status" value="1"/>
</dbReference>
<evidence type="ECO:0000256" key="7">
    <source>
        <dbReference type="SAM" id="SignalP"/>
    </source>
</evidence>
<dbReference type="SUPFAM" id="SSF48452">
    <property type="entry name" value="TPR-like"/>
    <property type="match status" value="2"/>
</dbReference>
<feature type="transmembrane region" description="Helical" evidence="6">
    <location>
        <begin position="374"/>
        <end position="393"/>
    </location>
</feature>
<dbReference type="SMART" id="SM00388">
    <property type="entry name" value="HisKA"/>
    <property type="match status" value="1"/>
</dbReference>
<keyword evidence="4" id="KW-0808">Transferase</keyword>
<name>A0A6C0U2F2_9GAMM</name>
<comment type="catalytic activity">
    <reaction evidence="1">
        <text>ATP + protein L-histidine = ADP + protein N-phospho-L-histidine.</text>
        <dbReference type="EC" id="2.7.13.3"/>
    </reaction>
</comment>
<protein>
    <recommendedName>
        <fullName evidence="2">histidine kinase</fullName>
        <ecNumber evidence="2">2.7.13.3</ecNumber>
    </recommendedName>
</protein>
<keyword evidence="5 9" id="KW-0418">Kinase</keyword>
<keyword evidence="6" id="KW-1133">Transmembrane helix</keyword>
<dbReference type="InterPro" id="IPR004358">
    <property type="entry name" value="Sig_transdc_His_kin-like_C"/>
</dbReference>
<keyword evidence="3" id="KW-0597">Phosphoprotein</keyword>
<dbReference type="SUPFAM" id="SSF47384">
    <property type="entry name" value="Homodimeric domain of signal transducing histidine kinase"/>
    <property type="match status" value="1"/>
</dbReference>
<sequence length="626" mass="67961">MKRSPPAASMLVALTLVLTCPVVAQPASTEADGSTYEQQIARLNAAAEAADDSLAGARAQQDMAQHMMTLSLWPEALTHAQQARRSARQSGDPALQLATDITYAAVLLQLERNAEAAPILLDALQRARMMGDQEQEVRALTSLASSYVGARQLEEARDFANQGLALARQRGDLVSSVRLLSNLGLIAWTAGDAETAAAHIEEALQVPSSELPPDINKTLAIASITLAGTTGEDNAERAQQVIESARRDGSRYMEAFATEQLAHIRCDAGEYQEALASYARAADLFRQSDRVGDLNRLHERWAACHQSAGQFELALKQQQQALALVRQTNERRHSATLQAHDAAFRTEQRLAQLAQLAEEQESLRANLAEQNARLGWLAAGILLLLVVTNILWFRNKRLRAQRSAEQELQQARIHLLANTSHEIRNPAQGLIGLLESQTATDPEKAEDPDHLAALGAARMIGHLANDYLDLALLEQGRLRPQHDSLCRLPDLLEQLALLSRGFLGAEGQKLLVYSEPTLPEWVLIDGERLLQVLLNLVINAATHGANQIRLVAKLNPAQDQLHFAVEDDGPGLTTLDDSLFDPYVRGENADTTRGSGLGLAISARIAKAMGAASARATCSHTVLASK</sequence>
<dbReference type="InterPro" id="IPR003594">
    <property type="entry name" value="HATPase_dom"/>
</dbReference>
<dbReference type="PROSITE" id="PS50109">
    <property type="entry name" value="HIS_KIN"/>
    <property type="match status" value="1"/>
</dbReference>
<dbReference type="Gene3D" id="1.10.287.130">
    <property type="match status" value="1"/>
</dbReference>
<dbReference type="GO" id="GO:0009927">
    <property type="term" value="F:histidine phosphotransfer kinase activity"/>
    <property type="evidence" value="ECO:0007669"/>
    <property type="project" value="TreeGrafter"/>
</dbReference>
<evidence type="ECO:0000313" key="10">
    <source>
        <dbReference type="Proteomes" id="UP000477680"/>
    </source>
</evidence>
<evidence type="ECO:0000256" key="3">
    <source>
        <dbReference type="ARBA" id="ARBA00022553"/>
    </source>
</evidence>
<dbReference type="SMART" id="SM00028">
    <property type="entry name" value="TPR"/>
    <property type="match status" value="4"/>
</dbReference>
<keyword evidence="6" id="KW-0472">Membrane</keyword>
<keyword evidence="6" id="KW-0812">Transmembrane</keyword>
<keyword evidence="10" id="KW-1185">Reference proteome</keyword>
<dbReference type="EMBL" id="CP048711">
    <property type="protein sequence ID" value="QIB66261.1"/>
    <property type="molecule type" value="Genomic_DNA"/>
</dbReference>
<dbReference type="GO" id="GO:0000155">
    <property type="term" value="F:phosphorelay sensor kinase activity"/>
    <property type="evidence" value="ECO:0007669"/>
    <property type="project" value="InterPro"/>
</dbReference>
<accession>A0A6C0U2F2</accession>
<evidence type="ECO:0000259" key="8">
    <source>
        <dbReference type="PROSITE" id="PS50109"/>
    </source>
</evidence>
<dbReference type="InterPro" id="IPR005467">
    <property type="entry name" value="His_kinase_dom"/>
</dbReference>
<dbReference type="InterPro" id="IPR003661">
    <property type="entry name" value="HisK_dim/P_dom"/>
</dbReference>
<dbReference type="KEGG" id="kim:G3T16_13445"/>
<dbReference type="Pfam" id="PF02518">
    <property type="entry name" value="HATPase_c"/>
    <property type="match status" value="1"/>
</dbReference>
<feature type="signal peptide" evidence="7">
    <location>
        <begin position="1"/>
        <end position="24"/>
    </location>
</feature>
<dbReference type="InterPro" id="IPR036097">
    <property type="entry name" value="HisK_dim/P_sf"/>
</dbReference>
<dbReference type="InterPro" id="IPR019734">
    <property type="entry name" value="TPR_rpt"/>
</dbReference>
<evidence type="ECO:0000256" key="2">
    <source>
        <dbReference type="ARBA" id="ARBA00012438"/>
    </source>
</evidence>
<reference evidence="9 10" key="1">
    <citation type="submission" date="2020-02" db="EMBL/GenBank/DDBJ databases">
        <title>Genome sequencing for Kineobactrum sp. M2.</title>
        <authorList>
            <person name="Park S.-J."/>
        </authorList>
    </citation>
    <scope>NUCLEOTIDE SEQUENCE [LARGE SCALE GENOMIC DNA]</scope>
    <source>
        <strain evidence="9 10">M2</strain>
    </source>
</reference>
<dbReference type="InterPro" id="IPR036890">
    <property type="entry name" value="HATPase_C_sf"/>
</dbReference>
<dbReference type="InterPro" id="IPR011990">
    <property type="entry name" value="TPR-like_helical_dom_sf"/>
</dbReference>
<dbReference type="SUPFAM" id="SSF55874">
    <property type="entry name" value="ATPase domain of HSP90 chaperone/DNA topoisomerase II/histidine kinase"/>
    <property type="match status" value="1"/>
</dbReference>
<dbReference type="EC" id="2.7.13.3" evidence="2"/>
<evidence type="ECO:0000313" key="9">
    <source>
        <dbReference type="EMBL" id="QIB66261.1"/>
    </source>
</evidence>